<dbReference type="Pfam" id="PF00227">
    <property type="entry name" value="Proteasome"/>
    <property type="match status" value="1"/>
</dbReference>
<dbReference type="EC" id="3.4.25.1" evidence="9"/>
<dbReference type="Proteomes" id="UP000294299">
    <property type="component" value="Chromosome NFRAN"/>
</dbReference>
<keyword evidence="5 9" id="KW-0378">Hydrolase</keyword>
<sequence>MTITFFNLDYLYLITCDQVSQKLVNKFEQFYYIINKMTTIIGIKTTEGVVLASDKRASKGFFIGSKIVQKIAKIDDTLAIAIAGQLSDAEHLIKVTAAERKLIELRRGFPLSVKESSRLIANLAYSGLRNYQPYYVELLVAGVDSTGSHINVADMSGAITTEDFAASGSGAPIAYGVLESLYNKNITNEEAKEIARKAVFAAMERDPGSGNGTDILVIPKLISVTAGQPTS</sequence>
<dbReference type="PANTHER" id="PTHR32194">
    <property type="entry name" value="METALLOPROTEASE TLDD"/>
    <property type="match status" value="1"/>
</dbReference>
<evidence type="ECO:0000256" key="10">
    <source>
        <dbReference type="PIRSR" id="PIRSR600243-1"/>
    </source>
</evidence>
<accession>A0A484IHA9</accession>
<keyword evidence="3 9" id="KW-0645">Protease</keyword>
<keyword evidence="2 9" id="KW-0963">Cytoplasm</keyword>
<dbReference type="InterPro" id="IPR000243">
    <property type="entry name" value="Pept_T1A_subB"/>
</dbReference>
<dbReference type="InterPro" id="IPR023333">
    <property type="entry name" value="Proteasome_suB-type"/>
</dbReference>
<evidence type="ECO:0000256" key="3">
    <source>
        <dbReference type="ARBA" id="ARBA00022670"/>
    </source>
</evidence>
<keyword evidence="4 9" id="KW-0888">Threonine protease</keyword>
<evidence type="ECO:0000256" key="7">
    <source>
        <dbReference type="ARBA" id="ARBA00022942"/>
    </source>
</evidence>
<dbReference type="GO" id="GO:0004298">
    <property type="term" value="F:threonine-type endopeptidase activity"/>
    <property type="evidence" value="ECO:0007669"/>
    <property type="project" value="UniProtKB-UniRule"/>
</dbReference>
<evidence type="ECO:0000256" key="4">
    <source>
        <dbReference type="ARBA" id="ARBA00022698"/>
    </source>
</evidence>
<keyword evidence="6 9" id="KW-0068">Autocatalytic cleavage</keyword>
<proteinExistence type="inferred from homology"/>
<dbReference type="PRINTS" id="PR00141">
    <property type="entry name" value="PROTEASOME"/>
</dbReference>
<dbReference type="PANTHER" id="PTHR32194:SF0">
    <property type="entry name" value="ATP-DEPENDENT PROTEASE SUBUNIT HSLV"/>
    <property type="match status" value="1"/>
</dbReference>
<keyword evidence="12" id="KW-1185">Reference proteome</keyword>
<dbReference type="HAMAP" id="MF_02113_A">
    <property type="entry name" value="Proteasome_B_A"/>
    <property type="match status" value="1"/>
</dbReference>
<comment type="activity regulation">
    <text evidence="9">The formation of the proteasomal ATPase PAN-20S proteasome complex, via the docking of the C-termini of PAN into the intersubunit pockets in the alpha-rings, triggers opening of the gate for substrate entry. Interconversion between the open-gate and close-gate conformations leads to a dynamic regulation of the 20S proteasome proteolysis activity.</text>
</comment>
<evidence type="ECO:0000256" key="5">
    <source>
        <dbReference type="ARBA" id="ARBA00022801"/>
    </source>
</evidence>
<comment type="subcellular location">
    <subcellularLocation>
        <location evidence="9">Cytoplasm</location>
    </subcellularLocation>
</comment>
<keyword evidence="7 9" id="KW-0647">Proteasome</keyword>
<dbReference type="EMBL" id="LR216287">
    <property type="protein sequence ID" value="VFJ14296.1"/>
    <property type="molecule type" value="Genomic_DNA"/>
</dbReference>
<dbReference type="InterPro" id="IPR019983">
    <property type="entry name" value="Pept_T1A_Psome_bsu_arc"/>
</dbReference>
<evidence type="ECO:0000256" key="2">
    <source>
        <dbReference type="ARBA" id="ARBA00022490"/>
    </source>
</evidence>
<dbReference type="AlphaFoldDB" id="A0A484IHA9"/>
<feature type="active site" description="Nucleophile" evidence="9 10">
    <location>
        <position position="38"/>
    </location>
</feature>
<dbReference type="Gene3D" id="3.60.20.10">
    <property type="entry name" value="Glutamine Phosphoribosylpyrophosphate, subunit 1, domain 1"/>
    <property type="match status" value="1"/>
</dbReference>
<comment type="subunit">
    <text evidence="9">The 20S proteasome core is composed of 14 alpha and 14 beta subunits that assemble into four stacked heptameric rings, resulting in a barrel-shaped structure. The two inner rings, each composed of seven catalytic beta subunits, are sandwiched by two outer rings, each composed of seven alpha subunits. The catalytic chamber with the active sites is on the inside of the barrel. Has a gated structure, the ends of the cylinder being occluded by the N-termini of the alpha-subunits. Is capped at one or both ends by the proteasome regulatory ATPase, PAN.</text>
</comment>
<evidence type="ECO:0000256" key="8">
    <source>
        <dbReference type="ARBA" id="ARBA00023145"/>
    </source>
</evidence>
<dbReference type="GO" id="GO:0019774">
    <property type="term" value="C:proteasome core complex, beta-subunit complex"/>
    <property type="evidence" value="ECO:0007669"/>
    <property type="project" value="UniProtKB-UniRule"/>
</dbReference>
<evidence type="ECO:0000256" key="6">
    <source>
        <dbReference type="ARBA" id="ARBA00022813"/>
    </source>
</evidence>
<protein>
    <recommendedName>
        <fullName evidence="9">Proteasome subunit beta</fullName>
        <ecNumber evidence="9">3.4.25.1</ecNumber>
    </recommendedName>
    <alternativeName>
        <fullName evidence="9">20S proteasome beta subunit</fullName>
    </alternativeName>
    <alternativeName>
        <fullName evidence="9">Proteasome core protein PsmB</fullName>
    </alternativeName>
</protein>
<feature type="propeptide" id="PRO_5019874776" description="Removed in mature form; by autocatalysis" evidence="9">
    <location>
        <begin position="1"/>
        <end position="37"/>
    </location>
</feature>
<reference evidence="11 12" key="1">
    <citation type="submission" date="2019-02" db="EMBL/GenBank/DDBJ databases">
        <authorList>
            <person name="Lehtovirta-Morley E L."/>
        </authorList>
    </citation>
    <scope>NUCLEOTIDE SEQUENCE [LARGE SCALE GENOMIC DNA]</scope>
    <source>
        <strain evidence="11">NFRAN1</strain>
    </source>
</reference>
<dbReference type="GO" id="GO:0010498">
    <property type="term" value="P:proteasomal protein catabolic process"/>
    <property type="evidence" value="ECO:0007669"/>
    <property type="project" value="UniProtKB-UniRule"/>
</dbReference>
<comment type="function">
    <text evidence="9">Component of the proteasome core, a large protease complex with broad specificity involved in protein degradation.</text>
</comment>
<dbReference type="PROSITE" id="PS51476">
    <property type="entry name" value="PROTEASOME_BETA_2"/>
    <property type="match status" value="1"/>
</dbReference>
<keyword evidence="8 9" id="KW-0865">Zymogen</keyword>
<feature type="chain" id="PRO_5023489104" description="Proteasome subunit beta" evidence="9">
    <location>
        <begin position="38"/>
        <end position="231"/>
    </location>
</feature>
<evidence type="ECO:0000313" key="12">
    <source>
        <dbReference type="Proteomes" id="UP000294299"/>
    </source>
</evidence>
<dbReference type="GO" id="GO:0005737">
    <property type="term" value="C:cytoplasm"/>
    <property type="evidence" value="ECO:0007669"/>
    <property type="project" value="UniProtKB-SubCell"/>
</dbReference>
<evidence type="ECO:0000256" key="9">
    <source>
        <dbReference type="HAMAP-Rule" id="MF_02113"/>
    </source>
</evidence>
<comment type="similarity">
    <text evidence="9">Belongs to the peptidase T1B family.</text>
</comment>
<gene>
    <name evidence="9 11" type="primary">psmB</name>
    <name evidence="11" type="ORF">NFRAN_1974</name>
</gene>
<evidence type="ECO:0000313" key="11">
    <source>
        <dbReference type="EMBL" id="VFJ14296.1"/>
    </source>
</evidence>
<evidence type="ECO:0000256" key="1">
    <source>
        <dbReference type="ARBA" id="ARBA00001198"/>
    </source>
</evidence>
<dbReference type="KEGG" id="nfn:NFRAN_1974"/>
<organism evidence="11 12">
    <name type="scientific">Candidatus Nitrosocosmicus franklandianus</name>
    <dbReference type="NCBI Taxonomy" id="1798806"/>
    <lineage>
        <taxon>Archaea</taxon>
        <taxon>Nitrososphaerota</taxon>
        <taxon>Nitrososphaeria</taxon>
        <taxon>Nitrososphaerales</taxon>
        <taxon>Nitrososphaeraceae</taxon>
        <taxon>Candidatus Nitrosocosmicus</taxon>
    </lineage>
</organism>
<comment type="catalytic activity">
    <reaction evidence="1 9">
        <text>Cleavage of peptide bonds with very broad specificity.</text>
        <dbReference type="EC" id="3.4.25.1"/>
    </reaction>
</comment>
<dbReference type="InterPro" id="IPR029055">
    <property type="entry name" value="Ntn_hydrolases_N"/>
</dbReference>
<name>A0A484IHA9_9ARCH</name>
<dbReference type="SUPFAM" id="SSF56235">
    <property type="entry name" value="N-terminal nucleophile aminohydrolases (Ntn hydrolases)"/>
    <property type="match status" value="1"/>
</dbReference>
<dbReference type="InterPro" id="IPR001353">
    <property type="entry name" value="Proteasome_sua/b"/>
</dbReference>